<dbReference type="GO" id="GO:0008574">
    <property type="term" value="F:plus-end-directed microtubule motor activity"/>
    <property type="evidence" value="ECO:0007669"/>
    <property type="project" value="TreeGrafter"/>
</dbReference>
<accession>A0AA36I572</accession>
<dbReference type="InterPro" id="IPR019821">
    <property type="entry name" value="Kinesin_motor_CS"/>
</dbReference>
<keyword evidence="1 3" id="KW-0547">Nucleotide-binding</keyword>
<keyword evidence="7" id="KW-1185">Reference proteome</keyword>
<sequence length="495" mass="53844">MSKSPRKPGFAVQVNVRVKPCEGGSLPGEIGSFRTLGSECSQESAFDTVAPALCESFLQGCNCTLFVYGQTGSGKTHTLFGPPSCFARHLLHEAGQEGQDFPAAWGVFPRAAMQFLRQGPLTASVAEVYMNNCFDLLNNRNQVQVAGSKKCSIAAHGPEFFSKEMSSFKVAGQTQMTLQNLQDVLSLMSIVDGSRTTKSHAINDRSSRSHCIVTVTTPRTGGKFLFVDLAGSERIAKSLAPDNFLANSAGHVLDIRAEEAKNINLSLTALARVIAALAKSSPFVPFRDSVLTMMLKDSLAGNCRTAVVVTVSEDPQHQEETISSLGFARLCQSVKTEVTQLKARDAGDVVKVRQQLQQLEQQLAELEAKGGAGGVNPSFPKTTREGFVANQRKLMEHIGNLRSCQAALTELKAAKKEDSAEFLEKSQQRSYEESQITNLKGILIRSQSTGVWKEPSKPYIYKLAAKRELQHELAALGEHVQVQDSFVMTLKDLLS</sequence>
<dbReference type="GO" id="GO:0016887">
    <property type="term" value="F:ATP hydrolysis activity"/>
    <property type="evidence" value="ECO:0007669"/>
    <property type="project" value="TreeGrafter"/>
</dbReference>
<gene>
    <name evidence="6" type="ORF">EVOR1521_LOCUS7989</name>
</gene>
<dbReference type="GO" id="GO:0008017">
    <property type="term" value="F:microtubule binding"/>
    <property type="evidence" value="ECO:0007669"/>
    <property type="project" value="InterPro"/>
</dbReference>
<name>A0AA36I572_9DINO</name>
<evidence type="ECO:0000256" key="2">
    <source>
        <dbReference type="ARBA" id="ARBA00022840"/>
    </source>
</evidence>
<organism evidence="6 7">
    <name type="scientific">Effrenium voratum</name>
    <dbReference type="NCBI Taxonomy" id="2562239"/>
    <lineage>
        <taxon>Eukaryota</taxon>
        <taxon>Sar</taxon>
        <taxon>Alveolata</taxon>
        <taxon>Dinophyceae</taxon>
        <taxon>Suessiales</taxon>
        <taxon>Symbiodiniaceae</taxon>
        <taxon>Effrenium</taxon>
    </lineage>
</organism>
<dbReference type="AlphaFoldDB" id="A0AA36I572"/>
<dbReference type="PRINTS" id="PR00380">
    <property type="entry name" value="KINESINHEAVY"/>
</dbReference>
<proteinExistence type="inferred from homology"/>
<evidence type="ECO:0000259" key="5">
    <source>
        <dbReference type="PROSITE" id="PS50067"/>
    </source>
</evidence>
<dbReference type="GO" id="GO:0005871">
    <property type="term" value="C:kinesin complex"/>
    <property type="evidence" value="ECO:0007669"/>
    <property type="project" value="TreeGrafter"/>
</dbReference>
<dbReference type="InterPro" id="IPR001752">
    <property type="entry name" value="Kinesin_motor_dom"/>
</dbReference>
<dbReference type="GO" id="GO:0007018">
    <property type="term" value="P:microtubule-based movement"/>
    <property type="evidence" value="ECO:0007669"/>
    <property type="project" value="InterPro"/>
</dbReference>
<evidence type="ECO:0000313" key="7">
    <source>
        <dbReference type="Proteomes" id="UP001178507"/>
    </source>
</evidence>
<dbReference type="EMBL" id="CAUJNA010000668">
    <property type="protein sequence ID" value="CAJ1379894.1"/>
    <property type="molecule type" value="Genomic_DNA"/>
</dbReference>
<dbReference type="GO" id="GO:0005874">
    <property type="term" value="C:microtubule"/>
    <property type="evidence" value="ECO:0007669"/>
    <property type="project" value="UniProtKB-KW"/>
</dbReference>
<feature type="binding site" evidence="3">
    <location>
        <begin position="69"/>
        <end position="76"/>
    </location>
    <ligand>
        <name>ATP</name>
        <dbReference type="ChEBI" id="CHEBI:30616"/>
    </ligand>
</feature>
<dbReference type="PROSITE" id="PS50067">
    <property type="entry name" value="KINESIN_MOTOR_2"/>
    <property type="match status" value="1"/>
</dbReference>
<dbReference type="Proteomes" id="UP001178507">
    <property type="component" value="Unassembled WGS sequence"/>
</dbReference>
<keyword evidence="2 3" id="KW-0067">ATP-binding</keyword>
<dbReference type="GO" id="GO:0030705">
    <property type="term" value="P:cytoskeleton-dependent intracellular transport"/>
    <property type="evidence" value="ECO:0007669"/>
    <property type="project" value="TreeGrafter"/>
</dbReference>
<evidence type="ECO:0000256" key="1">
    <source>
        <dbReference type="ARBA" id="ARBA00022741"/>
    </source>
</evidence>
<evidence type="ECO:0000256" key="4">
    <source>
        <dbReference type="RuleBase" id="RU000394"/>
    </source>
</evidence>
<feature type="domain" description="Kinesin motor" evidence="5">
    <location>
        <begin position="11"/>
        <end position="334"/>
    </location>
</feature>
<dbReference type="Gene3D" id="3.40.850.10">
    <property type="entry name" value="Kinesin motor domain"/>
    <property type="match status" value="1"/>
</dbReference>
<evidence type="ECO:0000313" key="6">
    <source>
        <dbReference type="EMBL" id="CAJ1379894.1"/>
    </source>
</evidence>
<keyword evidence="4" id="KW-0493">Microtubule</keyword>
<dbReference type="InterPro" id="IPR036961">
    <property type="entry name" value="Kinesin_motor_dom_sf"/>
</dbReference>
<evidence type="ECO:0000256" key="3">
    <source>
        <dbReference type="PROSITE-ProRule" id="PRU00283"/>
    </source>
</evidence>
<dbReference type="PANTHER" id="PTHR24115">
    <property type="entry name" value="KINESIN-RELATED"/>
    <property type="match status" value="1"/>
</dbReference>
<dbReference type="InterPro" id="IPR027417">
    <property type="entry name" value="P-loop_NTPase"/>
</dbReference>
<dbReference type="GO" id="GO:0005524">
    <property type="term" value="F:ATP binding"/>
    <property type="evidence" value="ECO:0007669"/>
    <property type="project" value="UniProtKB-UniRule"/>
</dbReference>
<dbReference type="PANTHER" id="PTHR24115:SF590">
    <property type="entry name" value="KINESIN-LIKE PROTEIN KIN-UC"/>
    <property type="match status" value="1"/>
</dbReference>
<dbReference type="SUPFAM" id="SSF52540">
    <property type="entry name" value="P-loop containing nucleoside triphosphate hydrolases"/>
    <property type="match status" value="1"/>
</dbReference>
<dbReference type="SMART" id="SM00129">
    <property type="entry name" value="KISc"/>
    <property type="match status" value="1"/>
</dbReference>
<reference evidence="6" key="1">
    <citation type="submission" date="2023-08" db="EMBL/GenBank/DDBJ databases">
        <authorList>
            <person name="Chen Y."/>
            <person name="Shah S."/>
            <person name="Dougan E. K."/>
            <person name="Thang M."/>
            <person name="Chan C."/>
        </authorList>
    </citation>
    <scope>NUCLEOTIDE SEQUENCE</scope>
</reference>
<protein>
    <recommendedName>
        <fullName evidence="4">Kinesin-like protein</fullName>
    </recommendedName>
</protein>
<comment type="similarity">
    <text evidence="3 4">Belongs to the TRAFAC class myosin-kinesin ATPase superfamily. Kinesin family.</text>
</comment>
<dbReference type="PROSITE" id="PS00411">
    <property type="entry name" value="KINESIN_MOTOR_1"/>
    <property type="match status" value="1"/>
</dbReference>
<keyword evidence="3 4" id="KW-0505">Motor protein</keyword>
<comment type="caution">
    <text evidence="6">The sequence shown here is derived from an EMBL/GenBank/DDBJ whole genome shotgun (WGS) entry which is preliminary data.</text>
</comment>
<dbReference type="InterPro" id="IPR027640">
    <property type="entry name" value="Kinesin-like_fam"/>
</dbReference>
<dbReference type="Pfam" id="PF00225">
    <property type="entry name" value="Kinesin"/>
    <property type="match status" value="1"/>
</dbReference>